<dbReference type="NCBIfam" id="TIGR00236">
    <property type="entry name" value="wecB"/>
    <property type="match status" value="1"/>
</dbReference>
<proteinExistence type="inferred from homology"/>
<dbReference type="SUPFAM" id="SSF53756">
    <property type="entry name" value="UDP-Glycosyltransferase/glycogen phosphorylase"/>
    <property type="match status" value="1"/>
</dbReference>
<dbReference type="InterPro" id="IPR003331">
    <property type="entry name" value="UDP_GlcNAc_Epimerase_2_dom"/>
</dbReference>
<dbReference type="KEGG" id="anf:AQPE_0371"/>
<dbReference type="EMBL" id="AP018694">
    <property type="protein sequence ID" value="BBE16234.1"/>
    <property type="molecule type" value="Genomic_DNA"/>
</dbReference>
<dbReference type="RefSeq" id="WP_318349326.1">
    <property type="nucleotide sequence ID" value="NZ_AP018694.1"/>
</dbReference>
<dbReference type="CDD" id="cd03786">
    <property type="entry name" value="GTB_UDP-GlcNAc_2-Epimerase"/>
    <property type="match status" value="1"/>
</dbReference>
<dbReference type="Proteomes" id="UP001193389">
    <property type="component" value="Chromosome"/>
</dbReference>
<keyword evidence="1" id="KW-0413">Isomerase</keyword>
<gene>
    <name evidence="3" type="ORF">AQPE_0371</name>
</gene>
<dbReference type="GO" id="GO:0016853">
    <property type="term" value="F:isomerase activity"/>
    <property type="evidence" value="ECO:0007669"/>
    <property type="project" value="UniProtKB-KW"/>
</dbReference>
<dbReference type="Pfam" id="PF02350">
    <property type="entry name" value="Epimerase_2"/>
    <property type="match status" value="1"/>
</dbReference>
<reference evidence="3" key="1">
    <citation type="journal article" date="2020" name="Int. J. Syst. Evol. Microbiol.">
        <title>Aquipluma nitroreducens gen. nov. sp. nov., a novel facultatively anaerobic bacterium isolated from a freshwater lake.</title>
        <authorList>
            <person name="Watanabe M."/>
            <person name="Kojima H."/>
            <person name="Fukui M."/>
        </authorList>
    </citation>
    <scope>NUCLEOTIDE SEQUENCE</scope>
    <source>
        <strain evidence="3">MeG22</strain>
    </source>
</reference>
<evidence type="ECO:0000313" key="4">
    <source>
        <dbReference type="Proteomes" id="UP001193389"/>
    </source>
</evidence>
<evidence type="ECO:0000313" key="3">
    <source>
        <dbReference type="EMBL" id="BBE16234.1"/>
    </source>
</evidence>
<accession>A0A5K7S4F2</accession>
<keyword evidence="4" id="KW-1185">Reference proteome</keyword>
<dbReference type="PANTHER" id="PTHR43174:SF1">
    <property type="entry name" value="UDP-N-ACETYLGLUCOSAMINE 2-EPIMERASE"/>
    <property type="match status" value="1"/>
</dbReference>
<dbReference type="InterPro" id="IPR029767">
    <property type="entry name" value="WecB-like"/>
</dbReference>
<dbReference type="PANTHER" id="PTHR43174">
    <property type="entry name" value="UDP-N-ACETYLGLUCOSAMINE 2-EPIMERASE"/>
    <property type="match status" value="1"/>
</dbReference>
<sequence>MKILSVVGARPNFMKIAPFIHAINNFNRTNNEKIEHVLVHTGQHYDDRMSKTFFEELSIPEADINLGIGSGTHAEQVGQTMIEFEKVLKSEKPDWVVVVGDVNATLACSVTAKKEWIKVCHIEAGLRSGDIKMPEEVNRLVTDRLSDLLLTPDRLSSENLRKEGTAEDRIVFVGNIMIDTLETNRVKAEAMSIQDIIHRNLPAGYQLKTAVPADENYALMTLHRPSNVDLKEVFEPIMRFLMDEVTKDLTLIWPVHPRTMKQMRVFGLYDEIVNRLRIILLEPLGYFDMLRLNSGARVMLTDSGGLQEECTILGTSCLTLRWNTERPITLKEHGGASVLVGNNVERIREEYRTALAKERTPIRPQLWDGHTSERCLQAILNVSEKFADKSDHLPISVLERQLI</sequence>
<evidence type="ECO:0000259" key="2">
    <source>
        <dbReference type="Pfam" id="PF02350"/>
    </source>
</evidence>
<name>A0A5K7S4F2_9BACT</name>
<protein>
    <submittedName>
        <fullName evidence="3">UDP-N-acetylglucosamine 2-epimerase</fullName>
    </submittedName>
</protein>
<organism evidence="3 4">
    <name type="scientific">Aquipluma nitroreducens</name>
    <dbReference type="NCBI Taxonomy" id="2010828"/>
    <lineage>
        <taxon>Bacteria</taxon>
        <taxon>Pseudomonadati</taxon>
        <taxon>Bacteroidota</taxon>
        <taxon>Bacteroidia</taxon>
        <taxon>Marinilabiliales</taxon>
        <taxon>Prolixibacteraceae</taxon>
        <taxon>Aquipluma</taxon>
    </lineage>
</organism>
<dbReference type="Gene3D" id="3.40.50.2000">
    <property type="entry name" value="Glycogen Phosphorylase B"/>
    <property type="match status" value="2"/>
</dbReference>
<dbReference type="AlphaFoldDB" id="A0A5K7S4F2"/>
<comment type="similarity">
    <text evidence="1">Belongs to the UDP-N-acetylglucosamine 2-epimerase family.</text>
</comment>
<evidence type="ECO:0000256" key="1">
    <source>
        <dbReference type="RuleBase" id="RU003513"/>
    </source>
</evidence>
<feature type="domain" description="UDP-N-acetylglucosamine 2-epimerase" evidence="2">
    <location>
        <begin position="30"/>
        <end position="379"/>
    </location>
</feature>